<evidence type="ECO:0000256" key="9">
    <source>
        <dbReference type="ARBA" id="ARBA00022927"/>
    </source>
</evidence>
<accession>A0ABN0TBX5</accession>
<dbReference type="InterPro" id="IPR003400">
    <property type="entry name" value="ExbD"/>
</dbReference>
<reference evidence="14 15" key="1">
    <citation type="journal article" date="2019" name="Int. J. Syst. Evol. Microbiol.">
        <title>The Global Catalogue of Microorganisms (GCM) 10K type strain sequencing project: providing services to taxonomists for standard genome sequencing and annotation.</title>
        <authorList>
            <consortium name="The Broad Institute Genomics Platform"/>
            <consortium name="The Broad Institute Genome Sequencing Center for Infectious Disease"/>
            <person name="Wu L."/>
            <person name="Ma J."/>
        </authorList>
    </citation>
    <scope>NUCLEOTIDE SEQUENCE [LARGE SCALE GENOMIC DNA]</scope>
    <source>
        <strain evidence="14 15">JCM 6886</strain>
    </source>
</reference>
<keyword evidence="8 12" id="KW-0812">Transmembrane</keyword>
<feature type="transmembrane region" description="Helical" evidence="13">
    <location>
        <begin position="20"/>
        <end position="39"/>
    </location>
</feature>
<dbReference type="PANTHER" id="PTHR30558:SF12">
    <property type="entry name" value="BIOPOLYMER TRANSPORT PROTEIN EXBD"/>
    <property type="match status" value="1"/>
</dbReference>
<evidence type="ECO:0000256" key="5">
    <source>
        <dbReference type="ARBA" id="ARBA00022448"/>
    </source>
</evidence>
<dbReference type="PANTHER" id="PTHR30558">
    <property type="entry name" value="EXBD MEMBRANE COMPONENT OF PMF-DRIVEN MACROMOLECULE IMPORT SYSTEM"/>
    <property type="match status" value="1"/>
</dbReference>
<dbReference type="RefSeq" id="WP_286304770.1">
    <property type="nucleotide sequence ID" value="NZ_AP027741.1"/>
</dbReference>
<evidence type="ECO:0000313" key="14">
    <source>
        <dbReference type="EMBL" id="GAA0217886.1"/>
    </source>
</evidence>
<name>A0ABN0TBX5_9GAMM</name>
<keyword evidence="15" id="KW-1185">Reference proteome</keyword>
<dbReference type="EMBL" id="BAAADG010000003">
    <property type="protein sequence ID" value="GAA0217886.1"/>
    <property type="molecule type" value="Genomic_DNA"/>
</dbReference>
<evidence type="ECO:0000256" key="3">
    <source>
        <dbReference type="ARBA" id="ARBA00005811"/>
    </source>
</evidence>
<evidence type="ECO:0000256" key="4">
    <source>
        <dbReference type="ARBA" id="ARBA00011471"/>
    </source>
</evidence>
<evidence type="ECO:0000256" key="11">
    <source>
        <dbReference type="ARBA" id="ARBA00023136"/>
    </source>
</evidence>
<dbReference type="Pfam" id="PF02472">
    <property type="entry name" value="ExbD"/>
    <property type="match status" value="1"/>
</dbReference>
<comment type="subunit">
    <text evidence="4">The accessory proteins ExbB and ExbD seem to form a complex with TonB.</text>
</comment>
<organism evidence="14 15">
    <name type="scientific">Methylophaga marina</name>
    <dbReference type="NCBI Taxonomy" id="45495"/>
    <lineage>
        <taxon>Bacteria</taxon>
        <taxon>Pseudomonadati</taxon>
        <taxon>Pseudomonadota</taxon>
        <taxon>Gammaproteobacteria</taxon>
        <taxon>Thiotrichales</taxon>
        <taxon>Piscirickettsiaceae</taxon>
        <taxon>Methylophaga</taxon>
    </lineage>
</organism>
<keyword evidence="9 12" id="KW-0653">Protein transport</keyword>
<evidence type="ECO:0000256" key="8">
    <source>
        <dbReference type="ARBA" id="ARBA00022692"/>
    </source>
</evidence>
<keyword evidence="11 13" id="KW-0472">Membrane</keyword>
<evidence type="ECO:0000313" key="15">
    <source>
        <dbReference type="Proteomes" id="UP001501476"/>
    </source>
</evidence>
<dbReference type="Gene3D" id="3.30.420.270">
    <property type="match status" value="1"/>
</dbReference>
<keyword evidence="10 13" id="KW-1133">Transmembrane helix</keyword>
<evidence type="ECO:0000256" key="1">
    <source>
        <dbReference type="ARBA" id="ARBA00003540"/>
    </source>
</evidence>
<protein>
    <submittedName>
        <fullName evidence="14">Biopolymer transporter ExbD</fullName>
    </submittedName>
</protein>
<sequence length="136" mass="14581">MAMNTGGDNNMMSEINVTPLVDVMLVLLTVFIVTAPLLMNSVPVNLPKASSDLTLTQPESINISVTADGTMYFSDETVNAEQLDMALMEAAQNVDTSVEIFADEKAEYGTVAKVMAAIQRAGISKFTFVIQPESGQ</sequence>
<comment type="subcellular location">
    <subcellularLocation>
        <location evidence="2">Cell inner membrane</location>
        <topology evidence="2">Single-pass type II membrane protein</topology>
    </subcellularLocation>
    <subcellularLocation>
        <location evidence="12">Cell membrane</location>
        <topology evidence="12">Single-pass type II membrane protein</topology>
    </subcellularLocation>
</comment>
<evidence type="ECO:0000256" key="13">
    <source>
        <dbReference type="SAM" id="Phobius"/>
    </source>
</evidence>
<evidence type="ECO:0000256" key="2">
    <source>
        <dbReference type="ARBA" id="ARBA00004249"/>
    </source>
</evidence>
<keyword evidence="7" id="KW-0997">Cell inner membrane</keyword>
<keyword evidence="6" id="KW-1003">Cell membrane</keyword>
<comment type="caution">
    <text evidence="14">The sequence shown here is derived from an EMBL/GenBank/DDBJ whole genome shotgun (WGS) entry which is preliminary data.</text>
</comment>
<proteinExistence type="inferred from homology"/>
<comment type="similarity">
    <text evidence="3 12">Belongs to the ExbD/TolR family.</text>
</comment>
<evidence type="ECO:0000256" key="10">
    <source>
        <dbReference type="ARBA" id="ARBA00022989"/>
    </source>
</evidence>
<evidence type="ECO:0000256" key="6">
    <source>
        <dbReference type="ARBA" id="ARBA00022475"/>
    </source>
</evidence>
<keyword evidence="5 12" id="KW-0813">Transport</keyword>
<evidence type="ECO:0000256" key="7">
    <source>
        <dbReference type="ARBA" id="ARBA00022519"/>
    </source>
</evidence>
<evidence type="ECO:0000256" key="12">
    <source>
        <dbReference type="RuleBase" id="RU003879"/>
    </source>
</evidence>
<gene>
    <name evidence="14" type="ORF">GCM10008964_06710</name>
</gene>
<dbReference type="Proteomes" id="UP001501476">
    <property type="component" value="Unassembled WGS sequence"/>
</dbReference>
<comment type="function">
    <text evidence="1">Involved in the TonB-dependent energy-dependent transport of various receptor-bound substrates.</text>
</comment>